<keyword evidence="2" id="KW-1185">Reference proteome</keyword>
<dbReference type="AlphaFoldDB" id="A0A4S8MG86"/>
<protein>
    <submittedName>
        <fullName evidence="1">Uncharacterized protein</fullName>
    </submittedName>
</protein>
<dbReference type="InterPro" id="IPR041078">
    <property type="entry name" value="Plavaka"/>
</dbReference>
<organism evidence="1 2">
    <name type="scientific">Dendrothele bispora (strain CBS 962.96)</name>
    <dbReference type="NCBI Taxonomy" id="1314807"/>
    <lineage>
        <taxon>Eukaryota</taxon>
        <taxon>Fungi</taxon>
        <taxon>Dikarya</taxon>
        <taxon>Basidiomycota</taxon>
        <taxon>Agaricomycotina</taxon>
        <taxon>Agaricomycetes</taxon>
        <taxon>Agaricomycetidae</taxon>
        <taxon>Agaricales</taxon>
        <taxon>Agaricales incertae sedis</taxon>
        <taxon>Dendrothele</taxon>
    </lineage>
</organism>
<gene>
    <name evidence="1" type="ORF">K435DRAFT_655869</name>
</gene>
<dbReference type="Pfam" id="PF18759">
    <property type="entry name" value="Plavaka"/>
    <property type="match status" value="1"/>
</dbReference>
<dbReference type="Proteomes" id="UP000297245">
    <property type="component" value="Unassembled WGS sequence"/>
</dbReference>
<reference evidence="1 2" key="1">
    <citation type="journal article" date="2019" name="Nat. Ecol. Evol.">
        <title>Megaphylogeny resolves global patterns of mushroom evolution.</title>
        <authorList>
            <person name="Varga T."/>
            <person name="Krizsan K."/>
            <person name="Foldi C."/>
            <person name="Dima B."/>
            <person name="Sanchez-Garcia M."/>
            <person name="Sanchez-Ramirez S."/>
            <person name="Szollosi G.J."/>
            <person name="Szarkandi J.G."/>
            <person name="Papp V."/>
            <person name="Albert L."/>
            <person name="Andreopoulos W."/>
            <person name="Angelini C."/>
            <person name="Antonin V."/>
            <person name="Barry K.W."/>
            <person name="Bougher N.L."/>
            <person name="Buchanan P."/>
            <person name="Buyck B."/>
            <person name="Bense V."/>
            <person name="Catcheside P."/>
            <person name="Chovatia M."/>
            <person name="Cooper J."/>
            <person name="Damon W."/>
            <person name="Desjardin D."/>
            <person name="Finy P."/>
            <person name="Geml J."/>
            <person name="Haridas S."/>
            <person name="Hughes K."/>
            <person name="Justo A."/>
            <person name="Karasinski D."/>
            <person name="Kautmanova I."/>
            <person name="Kiss B."/>
            <person name="Kocsube S."/>
            <person name="Kotiranta H."/>
            <person name="LaButti K.M."/>
            <person name="Lechner B.E."/>
            <person name="Liimatainen K."/>
            <person name="Lipzen A."/>
            <person name="Lukacs Z."/>
            <person name="Mihaltcheva S."/>
            <person name="Morgado L.N."/>
            <person name="Niskanen T."/>
            <person name="Noordeloos M.E."/>
            <person name="Ohm R.A."/>
            <person name="Ortiz-Santana B."/>
            <person name="Ovrebo C."/>
            <person name="Racz N."/>
            <person name="Riley R."/>
            <person name="Savchenko A."/>
            <person name="Shiryaev A."/>
            <person name="Soop K."/>
            <person name="Spirin V."/>
            <person name="Szebenyi C."/>
            <person name="Tomsovsky M."/>
            <person name="Tulloss R.E."/>
            <person name="Uehling J."/>
            <person name="Grigoriev I.V."/>
            <person name="Vagvolgyi C."/>
            <person name="Papp T."/>
            <person name="Martin F.M."/>
            <person name="Miettinen O."/>
            <person name="Hibbett D.S."/>
            <person name="Nagy L.G."/>
        </authorList>
    </citation>
    <scope>NUCLEOTIDE SEQUENCE [LARGE SCALE GENOMIC DNA]</scope>
    <source>
        <strain evidence="1 2">CBS 962.96</strain>
    </source>
</reference>
<proteinExistence type="predicted"/>
<sequence length="874" mass="99349">MCIDIPQPSPLLNHLLRHLPSDRNGIHVTKFGGCAGEVLPGSTAEPHCSGFQRHQSKLSGSEDNLWAPFTSRVDWEVARCAKMQGTGSTAFTDLLSIDGVYEALGLSYRNSQELNSIIDHSLPAHRPSFTRQEIVVAGKAIDLYKRDIMECIQALYGNPDHCQYLCFSPERHYTDADKLQRLYHDMYTGKWWWSTQEAIEKDKPGGTIIPIILSSDKTQVTLFRNKSAYPVYLTIGNLPREIRRKPSQQGQVLLAYLPTDRLEHVKNKASRRRTITNLFHACMTYLLAPLKKAGLEGVVMRSGDGVQRRCHPILAAYVGDYPKQVLVTGIYSGDCASCETEKDELNVYPCPRCPRDGQRILEAVKAVGSADWAEKCLEQNVKPVQHPFWEDLPYADIFRSITPDILHQMYQGVMKHLISWLTQICGDAEVDARVRRLPANHSIRIFHKGITSLSRVTGTEHKQMCSFLLGIVTDIPSLTTAQSNQLLSATRALLDFLYLSCYSIHTHDSLDSLDTCLATFHSYRQIFVELGVQEHFNLPKLHFLSHYTRAIKLFGTTDNYNTETTERLHIDFAKTAYRASNYKDEYPQMTRWLEQREKIQYHTSYVAWRLQRLPSSNSSSSPIISAVTLADMQCLFTVKLSRFPTMKSVPLTKLEDTTPNGYNATQFTTALKRFIIQFHDPDLSSGQIDDYMPFLVLPFTRLPVWHKMKFVNEELYGKETLDSISARPRRINNKVVQASQFDAALIKVRGNINDGANMRISHVRVIFSFGNTSLDLLFPPNINPPSHLAYVEWFTKLTATPDPYSGLHRVKRQMSSGLPAASIIPVEKIRRSAHLLPKWGGAVPSEWRSETVLDLCDTFWLNPFKDNHSYFNLT</sequence>
<accession>A0A4S8MG86</accession>
<dbReference type="EMBL" id="ML179093">
    <property type="protein sequence ID" value="THV01199.1"/>
    <property type="molecule type" value="Genomic_DNA"/>
</dbReference>
<name>A0A4S8MG86_DENBC</name>
<dbReference type="OrthoDB" id="2576233at2759"/>
<evidence type="ECO:0000313" key="1">
    <source>
        <dbReference type="EMBL" id="THV01199.1"/>
    </source>
</evidence>
<evidence type="ECO:0000313" key="2">
    <source>
        <dbReference type="Proteomes" id="UP000297245"/>
    </source>
</evidence>